<dbReference type="PANTHER" id="PTHR11567:SF209">
    <property type="entry name" value="INTESTINAL ACID PHOSPHATASE"/>
    <property type="match status" value="1"/>
</dbReference>
<dbReference type="SUPFAM" id="SSF56436">
    <property type="entry name" value="C-type lectin-like"/>
    <property type="match status" value="1"/>
</dbReference>
<dbReference type="SUPFAM" id="SSF53254">
    <property type="entry name" value="Phosphoglycerate mutase-like"/>
    <property type="match status" value="1"/>
</dbReference>
<keyword evidence="4" id="KW-1185">Reference proteome</keyword>
<accession>A0A9P1ID80</accession>
<dbReference type="InterPro" id="IPR033379">
    <property type="entry name" value="Acid_Pase_AS"/>
</dbReference>
<sequence length="868" mass="98012">MLLLPLIFGVAQAYLDGTKELLFVQTLWRHGDRSPTKTFKTDAFQEGNWTFGGGGWGQLSPLGMEQHLNLGKRIRARYVDKMGFYPKKYDSKQIYVRSTDVNRTLISAMSNLLGQYGQDDGSSMAGIDYPAVAGWPKGFVPIPVHTVPDETDHLGNVDSDCALQDQAWALAKTSVEVAAFINAPDFQNLLGNLSKNCGQEVNIDNLWIIANAFFIEQIYYNDTLRTANPWFTDEMYATLDAYNDQVQLFNNGIFATNPNMVNGIDVGLLLRKIRGGPILNDIAMHMNLKLACAGKTTSNCTWINNLKNYVYSVHDTTIYAFFSALLIETKAVKPAAGSYPQYSACVQIELYRDTKDQQAYFKMLYHDKAGDDFDVITSELDGCPAGQDYCSLSVLQGFADQTKPDLPNDQYCDSSLYTQYSSRSGITVACLSHPRHQFATSQWLLKHAIRSFLPITLYYSNYSLHKNEMIKKKYRLIFIFAILIGETLQKPTTDASFNTFCDKVGGQTTEATDFEGTECKVMWKFETTDEDAAWHCKNMAPYPVKSAKLESKHPECVYINVYSCADGYTQIHAHCYKIITEELMDYNAAFGECAAKNQQLVNLFDIDLIRLFELYFAELKAIWLTPRSDNFDGEDIAYTGDNNEQHYAVVYGMAAHYNVGPGSLIRANINSRAQVMCVYRAPETALSFDLKAKMLAPYYFAHVRHADVAVLRTANQFSFTKYSTYSAAIEYCQKSLKAFTNTVAISVWQPTLVNAENMRKSDVKTSLNFAYAPVYSCCYETIDRDRYGNYIRTNYHARITYYYAASSSTSCNAMPSMTSSLYSYTSQSHYGHCAERKADFLFFAENPSSYDIMEIRNAHEAPVLCTVY</sequence>
<dbReference type="InterPro" id="IPR000560">
    <property type="entry name" value="His_Pase_clade-2"/>
</dbReference>
<dbReference type="InterPro" id="IPR016187">
    <property type="entry name" value="CTDL_fold"/>
</dbReference>
<comment type="catalytic activity">
    <reaction evidence="1">
        <text>a phosphate monoester + H2O = an alcohol + phosphate</text>
        <dbReference type="Rhea" id="RHEA:15017"/>
        <dbReference type="ChEBI" id="CHEBI:15377"/>
        <dbReference type="ChEBI" id="CHEBI:30879"/>
        <dbReference type="ChEBI" id="CHEBI:43474"/>
        <dbReference type="ChEBI" id="CHEBI:67140"/>
        <dbReference type="EC" id="3.1.3.2"/>
    </reaction>
</comment>
<dbReference type="Gene3D" id="3.40.50.1240">
    <property type="entry name" value="Phosphoglycerate mutase-like"/>
    <property type="match status" value="1"/>
</dbReference>
<gene>
    <name evidence="3" type="ORF">CAMP_LOCUS6249</name>
</gene>
<dbReference type="Proteomes" id="UP001152747">
    <property type="component" value="Unassembled WGS sequence"/>
</dbReference>
<dbReference type="GO" id="GO:0003993">
    <property type="term" value="F:acid phosphatase activity"/>
    <property type="evidence" value="ECO:0007669"/>
    <property type="project" value="UniProtKB-EC"/>
</dbReference>
<comment type="caution">
    <text evidence="3">The sequence shown here is derived from an EMBL/GenBank/DDBJ whole genome shotgun (WGS) entry which is preliminary data.</text>
</comment>
<dbReference type="InterPro" id="IPR050645">
    <property type="entry name" value="Histidine_acid_phosphatase"/>
</dbReference>
<protein>
    <submittedName>
        <fullName evidence="3">Uncharacterized protein</fullName>
    </submittedName>
</protein>
<reference evidence="3" key="1">
    <citation type="submission" date="2022-11" db="EMBL/GenBank/DDBJ databases">
        <authorList>
            <person name="Kikuchi T."/>
        </authorList>
    </citation>
    <scope>NUCLEOTIDE SEQUENCE</scope>
    <source>
        <strain evidence="3">PS1010</strain>
    </source>
</reference>
<dbReference type="OrthoDB" id="258392at2759"/>
<proteinExistence type="inferred from homology"/>
<evidence type="ECO:0000256" key="2">
    <source>
        <dbReference type="ARBA" id="ARBA00005375"/>
    </source>
</evidence>
<dbReference type="PANTHER" id="PTHR11567">
    <property type="entry name" value="ACID PHOSPHATASE-RELATED"/>
    <property type="match status" value="1"/>
</dbReference>
<dbReference type="InterPro" id="IPR029033">
    <property type="entry name" value="His_PPase_superfam"/>
</dbReference>
<evidence type="ECO:0000256" key="1">
    <source>
        <dbReference type="ARBA" id="ARBA00000032"/>
    </source>
</evidence>
<name>A0A9P1ID80_9PELO</name>
<dbReference type="AlphaFoldDB" id="A0A9P1ID80"/>
<dbReference type="EMBL" id="CANHGI010000002">
    <property type="protein sequence ID" value="CAI5443612.1"/>
    <property type="molecule type" value="Genomic_DNA"/>
</dbReference>
<evidence type="ECO:0000313" key="4">
    <source>
        <dbReference type="Proteomes" id="UP001152747"/>
    </source>
</evidence>
<dbReference type="CDD" id="cd07061">
    <property type="entry name" value="HP_HAP_like"/>
    <property type="match status" value="1"/>
</dbReference>
<comment type="similarity">
    <text evidence="2">Belongs to the histidine acid phosphatase family.</text>
</comment>
<organism evidence="3 4">
    <name type="scientific">Caenorhabditis angaria</name>
    <dbReference type="NCBI Taxonomy" id="860376"/>
    <lineage>
        <taxon>Eukaryota</taxon>
        <taxon>Metazoa</taxon>
        <taxon>Ecdysozoa</taxon>
        <taxon>Nematoda</taxon>
        <taxon>Chromadorea</taxon>
        <taxon>Rhabditida</taxon>
        <taxon>Rhabditina</taxon>
        <taxon>Rhabditomorpha</taxon>
        <taxon>Rhabditoidea</taxon>
        <taxon>Rhabditidae</taxon>
        <taxon>Peloderinae</taxon>
        <taxon>Caenorhabditis</taxon>
    </lineage>
</organism>
<evidence type="ECO:0000313" key="3">
    <source>
        <dbReference type="EMBL" id="CAI5443612.1"/>
    </source>
</evidence>
<dbReference type="Pfam" id="PF00328">
    <property type="entry name" value="His_Phos_2"/>
    <property type="match status" value="1"/>
</dbReference>
<dbReference type="PROSITE" id="PS00616">
    <property type="entry name" value="HIS_ACID_PHOSPHAT_1"/>
    <property type="match status" value="1"/>
</dbReference>